<dbReference type="EMBL" id="JAMRYU010000007">
    <property type="protein sequence ID" value="MDC4240171.1"/>
    <property type="molecule type" value="Genomic_DNA"/>
</dbReference>
<dbReference type="RefSeq" id="WP_195624522.1">
    <property type="nucleotide sequence ID" value="NZ_BAAACM010000025.1"/>
</dbReference>
<dbReference type="PANTHER" id="PTHR22916">
    <property type="entry name" value="GLYCOSYLTRANSFERASE"/>
    <property type="match status" value="1"/>
</dbReference>
<name>A0A9X4B223_9CLOT</name>
<dbReference type="InterPro" id="IPR029044">
    <property type="entry name" value="Nucleotide-diphossugar_trans"/>
</dbReference>
<evidence type="ECO:0000259" key="3">
    <source>
        <dbReference type="Pfam" id="PF00535"/>
    </source>
</evidence>
<dbReference type="GeneID" id="93045596"/>
<accession>A0A9X4B223</accession>
<protein>
    <submittedName>
        <fullName evidence="4">Glycosyltransferase</fullName>
        <ecNumber evidence="4">2.4.-.-</ecNumber>
    </submittedName>
</protein>
<dbReference type="PANTHER" id="PTHR22916:SF51">
    <property type="entry name" value="GLYCOSYLTRANSFERASE EPSH-RELATED"/>
    <property type="match status" value="1"/>
</dbReference>
<keyword evidence="1 4" id="KW-0328">Glycosyltransferase</keyword>
<sequence length="325" mass="38356">MLSIIVPVYNSENYLEECLESLVLQDFKDFEVILVDDGSTDRSLDICSRYSDRYSNIKVFHQENKGVSSARQNGLEKAEGDWIIFVDSDDFVEKNMCNIINESIYETNCDVIVFDKGFNEKYFYKGNKSELVKGILGFEAKFDLNNRKLFSVCSKAYNKGFLSKNKAVFEHNLFNGEDMIFNINVFTKANSIKFVDEEFYYYRKNISSITHSYNKKILKNDEYFLKKLNDICKEVFDNTELKIIYNETVLNGLFICIRRYFANSKNENNILAKRKELQNYLLKKPYYEELKSFQYLYSKLSIKKKIILLLLKYRMIIPVLIICKN</sequence>
<dbReference type="GO" id="GO:0016757">
    <property type="term" value="F:glycosyltransferase activity"/>
    <property type="evidence" value="ECO:0007669"/>
    <property type="project" value="UniProtKB-KW"/>
</dbReference>
<gene>
    <name evidence="4" type="ORF">NE398_08335</name>
</gene>
<evidence type="ECO:0000256" key="2">
    <source>
        <dbReference type="ARBA" id="ARBA00022679"/>
    </source>
</evidence>
<keyword evidence="5" id="KW-1185">Reference proteome</keyword>
<dbReference type="Pfam" id="PF00535">
    <property type="entry name" value="Glycos_transf_2"/>
    <property type="match status" value="1"/>
</dbReference>
<feature type="domain" description="Glycosyltransferase 2-like" evidence="3">
    <location>
        <begin position="3"/>
        <end position="129"/>
    </location>
</feature>
<dbReference type="Proteomes" id="UP001141183">
    <property type="component" value="Unassembled WGS sequence"/>
</dbReference>
<dbReference type="EC" id="2.4.-.-" evidence="4"/>
<dbReference type="InterPro" id="IPR001173">
    <property type="entry name" value="Glyco_trans_2-like"/>
</dbReference>
<dbReference type="Gene3D" id="3.90.550.10">
    <property type="entry name" value="Spore Coat Polysaccharide Biosynthesis Protein SpsA, Chain A"/>
    <property type="match status" value="1"/>
</dbReference>
<proteinExistence type="predicted"/>
<evidence type="ECO:0000256" key="1">
    <source>
        <dbReference type="ARBA" id="ARBA00022676"/>
    </source>
</evidence>
<evidence type="ECO:0000313" key="4">
    <source>
        <dbReference type="EMBL" id="MDC4240171.1"/>
    </source>
</evidence>
<keyword evidence="2 4" id="KW-0808">Transferase</keyword>
<evidence type="ECO:0000313" key="5">
    <source>
        <dbReference type="Proteomes" id="UP001141183"/>
    </source>
</evidence>
<dbReference type="CDD" id="cd00761">
    <property type="entry name" value="Glyco_tranf_GTA_type"/>
    <property type="match status" value="1"/>
</dbReference>
<comment type="caution">
    <text evidence="4">The sequence shown here is derived from an EMBL/GenBank/DDBJ whole genome shotgun (WGS) entry which is preliminary data.</text>
</comment>
<organism evidence="4 5">
    <name type="scientific">Clostridium tertium</name>
    <dbReference type="NCBI Taxonomy" id="1559"/>
    <lineage>
        <taxon>Bacteria</taxon>
        <taxon>Bacillati</taxon>
        <taxon>Bacillota</taxon>
        <taxon>Clostridia</taxon>
        <taxon>Eubacteriales</taxon>
        <taxon>Clostridiaceae</taxon>
        <taxon>Clostridium</taxon>
    </lineage>
</organism>
<dbReference type="SUPFAM" id="SSF53448">
    <property type="entry name" value="Nucleotide-diphospho-sugar transferases"/>
    <property type="match status" value="1"/>
</dbReference>
<dbReference type="AlphaFoldDB" id="A0A9X4B223"/>
<reference evidence="4" key="1">
    <citation type="submission" date="2022-05" db="EMBL/GenBank/DDBJ databases">
        <title>Draft genome sequence of Clostridium tertium strain CP3 isolated from Peru.</title>
        <authorList>
            <person name="Hurtado R."/>
            <person name="Lima L."/>
            <person name="Sousa T."/>
            <person name="Jaiswal A.K."/>
            <person name="Tiwari S."/>
            <person name="Maturrano L."/>
            <person name="Brenig B."/>
            <person name="Azevedo V."/>
        </authorList>
    </citation>
    <scope>NUCLEOTIDE SEQUENCE</scope>
    <source>
        <strain evidence="4">CP3</strain>
    </source>
</reference>